<dbReference type="InterPro" id="IPR023214">
    <property type="entry name" value="HAD_sf"/>
</dbReference>
<dbReference type="PANTHER" id="PTHR43344">
    <property type="entry name" value="PHOSPHOSERINE PHOSPHATASE"/>
    <property type="match status" value="1"/>
</dbReference>
<dbReference type="NCBIfam" id="TIGR01490">
    <property type="entry name" value="HAD-SF-IB-hyp1"/>
    <property type="match status" value="1"/>
</dbReference>
<dbReference type="InterPro" id="IPR006385">
    <property type="entry name" value="HAD_hydro_SerB1"/>
</dbReference>
<dbReference type="Pfam" id="PF12710">
    <property type="entry name" value="HAD"/>
    <property type="match status" value="1"/>
</dbReference>
<proteinExistence type="predicted"/>
<dbReference type="NCBIfam" id="TIGR01488">
    <property type="entry name" value="HAD-SF-IB"/>
    <property type="match status" value="1"/>
</dbReference>
<evidence type="ECO:0000313" key="1">
    <source>
        <dbReference type="EMBL" id="PIW37239.1"/>
    </source>
</evidence>
<dbReference type="InterPro" id="IPR050582">
    <property type="entry name" value="HAD-like_SerB"/>
</dbReference>
<comment type="caution">
    <text evidence="1">The sequence shown here is derived from an EMBL/GenBank/DDBJ whole genome shotgun (WGS) entry which is preliminary data.</text>
</comment>
<dbReference type="Proteomes" id="UP000230292">
    <property type="component" value="Unassembled WGS sequence"/>
</dbReference>
<keyword evidence="1" id="KW-0378">Hydrolase</keyword>
<sequence>MSTETTNENESNLPTLALFDFDGTISRRNSFLEFIAYTKGRPSLYFGLFTFIPTAVLRVTRQISADELKRRFFAKFCADSSAEDFHQSASDFGQDILPDFVQPEAAAAIRQHKNSGDTVVVVSASFQEVLKPWCDLMDVVCIATVMEIKHGIITGQLDTPICWGEQKTTRIKQALDLTAFGKIVAYGNSRGDKEMLALADEAFFKPFR</sequence>
<dbReference type="Gene3D" id="3.40.50.1000">
    <property type="entry name" value="HAD superfamily/HAD-like"/>
    <property type="match status" value="1"/>
</dbReference>
<organism evidence="1 2">
    <name type="scientific">Candidatus Kerfeldbacteria bacterium CG15_BIG_FIL_POST_REV_8_21_14_020_45_12</name>
    <dbReference type="NCBI Taxonomy" id="2014247"/>
    <lineage>
        <taxon>Bacteria</taxon>
        <taxon>Candidatus Kerfeldiibacteriota</taxon>
    </lineage>
</organism>
<dbReference type="InterPro" id="IPR036412">
    <property type="entry name" value="HAD-like_sf"/>
</dbReference>
<dbReference type="SUPFAM" id="SSF56784">
    <property type="entry name" value="HAD-like"/>
    <property type="match status" value="1"/>
</dbReference>
<dbReference type="EMBL" id="PFGC01000015">
    <property type="protein sequence ID" value="PIW37239.1"/>
    <property type="molecule type" value="Genomic_DNA"/>
</dbReference>
<protein>
    <submittedName>
        <fullName evidence="1">HAD-IB family hydrolase</fullName>
    </submittedName>
</protein>
<reference evidence="1 2" key="1">
    <citation type="submission" date="2017-09" db="EMBL/GenBank/DDBJ databases">
        <title>Depth-based differentiation of microbial function through sediment-hosted aquifers and enrichment of novel symbionts in the deep terrestrial subsurface.</title>
        <authorList>
            <person name="Probst A.J."/>
            <person name="Ladd B."/>
            <person name="Jarett J.K."/>
            <person name="Geller-Mcgrath D.E."/>
            <person name="Sieber C.M."/>
            <person name="Emerson J.B."/>
            <person name="Anantharaman K."/>
            <person name="Thomas B.C."/>
            <person name="Malmstrom R."/>
            <person name="Stieglmeier M."/>
            <person name="Klingl A."/>
            <person name="Woyke T."/>
            <person name="Ryan C.M."/>
            <person name="Banfield J.F."/>
        </authorList>
    </citation>
    <scope>NUCLEOTIDE SEQUENCE [LARGE SCALE GENOMIC DNA]</scope>
    <source>
        <strain evidence="1">CG15_BIG_FIL_POST_REV_8_21_14_020_45_12</strain>
    </source>
</reference>
<gene>
    <name evidence="1" type="ORF">COW24_01235</name>
</gene>
<evidence type="ECO:0000313" key="2">
    <source>
        <dbReference type="Proteomes" id="UP000230292"/>
    </source>
</evidence>
<dbReference type="GO" id="GO:0016787">
    <property type="term" value="F:hydrolase activity"/>
    <property type="evidence" value="ECO:0007669"/>
    <property type="project" value="UniProtKB-KW"/>
</dbReference>
<dbReference type="Gene3D" id="1.20.1440.100">
    <property type="entry name" value="SG protein - dephosphorylation function"/>
    <property type="match status" value="1"/>
</dbReference>
<accession>A0A2M7H4U4</accession>
<name>A0A2M7H4U4_9BACT</name>
<dbReference type="AlphaFoldDB" id="A0A2M7H4U4"/>